<gene>
    <name evidence="1" type="ORF">WISP_85318</name>
</gene>
<sequence length="140" mass="15977">MSRWTFLGLHFGTDSDMSVTWTSRIEGTLSMFANDGNPCGVFDTLEGRDGVQRDLDRLERQACANYKKFNRAKCKVLERDLDLVLEGLGSQKHKCRLGGEWIESSHDGKVLWVLMDKKLNISRHCSCRPESQSYPGLHQK</sequence>
<protein>
    <submittedName>
        <fullName evidence="1">Rna-directed dna polymerase from mobile element jockey-like</fullName>
    </submittedName>
</protein>
<evidence type="ECO:0000313" key="2">
    <source>
        <dbReference type="Proteomes" id="UP001145742"/>
    </source>
</evidence>
<reference evidence="1" key="1">
    <citation type="submission" date="2019-10" db="EMBL/GenBank/DDBJ databases">
        <authorList>
            <person name="Soares A.E.R."/>
            <person name="Aleixo A."/>
            <person name="Schneider P."/>
            <person name="Miyaki C.Y."/>
            <person name="Schneider M.P."/>
            <person name="Mello C."/>
            <person name="Vasconcelos A.T.R."/>
        </authorList>
    </citation>
    <scope>NUCLEOTIDE SEQUENCE</scope>
    <source>
        <tissue evidence="1">Muscle</tissue>
    </source>
</reference>
<dbReference type="Proteomes" id="UP001145742">
    <property type="component" value="Unassembled WGS sequence"/>
</dbReference>
<dbReference type="EMBL" id="WHWB01034079">
    <property type="protein sequence ID" value="KAJ7414231.1"/>
    <property type="molecule type" value="Genomic_DNA"/>
</dbReference>
<name>A0ABQ9D7S0_9PASS</name>
<keyword evidence="2" id="KW-1185">Reference proteome</keyword>
<accession>A0ABQ9D7S0</accession>
<evidence type="ECO:0000313" key="1">
    <source>
        <dbReference type="EMBL" id="KAJ7414231.1"/>
    </source>
</evidence>
<organism evidence="1 2">
    <name type="scientific">Willisornis vidua</name>
    <name type="common">Xingu scale-backed antbird</name>
    <dbReference type="NCBI Taxonomy" id="1566151"/>
    <lineage>
        <taxon>Eukaryota</taxon>
        <taxon>Metazoa</taxon>
        <taxon>Chordata</taxon>
        <taxon>Craniata</taxon>
        <taxon>Vertebrata</taxon>
        <taxon>Euteleostomi</taxon>
        <taxon>Archelosauria</taxon>
        <taxon>Archosauria</taxon>
        <taxon>Dinosauria</taxon>
        <taxon>Saurischia</taxon>
        <taxon>Theropoda</taxon>
        <taxon>Coelurosauria</taxon>
        <taxon>Aves</taxon>
        <taxon>Neognathae</taxon>
        <taxon>Neoaves</taxon>
        <taxon>Telluraves</taxon>
        <taxon>Australaves</taxon>
        <taxon>Passeriformes</taxon>
        <taxon>Thamnophilidae</taxon>
        <taxon>Willisornis</taxon>
    </lineage>
</organism>
<dbReference type="PANTHER" id="PTHR33332">
    <property type="entry name" value="REVERSE TRANSCRIPTASE DOMAIN-CONTAINING PROTEIN"/>
    <property type="match status" value="1"/>
</dbReference>
<proteinExistence type="predicted"/>
<comment type="caution">
    <text evidence="1">The sequence shown here is derived from an EMBL/GenBank/DDBJ whole genome shotgun (WGS) entry which is preliminary data.</text>
</comment>